<reference evidence="2" key="2">
    <citation type="submission" date="2020-09" db="EMBL/GenBank/DDBJ databases">
        <authorList>
            <person name="Sun Q."/>
            <person name="Ohkuma M."/>
        </authorList>
    </citation>
    <scope>NUCLEOTIDE SEQUENCE</scope>
    <source>
        <strain evidence="2">JCM 5069</strain>
    </source>
</reference>
<organism evidence="2 3">
    <name type="scientific">Streptomyces sulfonofaciens</name>
    <dbReference type="NCBI Taxonomy" id="68272"/>
    <lineage>
        <taxon>Bacteria</taxon>
        <taxon>Bacillati</taxon>
        <taxon>Actinomycetota</taxon>
        <taxon>Actinomycetes</taxon>
        <taxon>Kitasatosporales</taxon>
        <taxon>Streptomycetaceae</taxon>
        <taxon>Streptomyces</taxon>
    </lineage>
</organism>
<dbReference type="InterPro" id="IPR009666">
    <property type="entry name" value="Uncharacterised_Ycf35"/>
</dbReference>
<comment type="caution">
    <text evidence="2">The sequence shown here is derived from an EMBL/GenBank/DDBJ whole genome shotgun (WGS) entry which is preliminary data.</text>
</comment>
<evidence type="ECO:0000313" key="3">
    <source>
        <dbReference type="Proteomes" id="UP000603708"/>
    </source>
</evidence>
<gene>
    <name evidence="2" type="ORF">GCM10018793_40600</name>
</gene>
<reference evidence="2" key="1">
    <citation type="journal article" date="2014" name="Int. J. Syst. Evol. Microbiol.">
        <title>Complete genome sequence of Corynebacterium casei LMG S-19264T (=DSM 44701T), isolated from a smear-ripened cheese.</title>
        <authorList>
            <consortium name="US DOE Joint Genome Institute (JGI-PGF)"/>
            <person name="Walter F."/>
            <person name="Albersmeier A."/>
            <person name="Kalinowski J."/>
            <person name="Ruckert C."/>
        </authorList>
    </citation>
    <scope>NUCLEOTIDE SEQUENCE</scope>
    <source>
        <strain evidence="2">JCM 5069</strain>
    </source>
</reference>
<dbReference type="AlphaFoldDB" id="A0A919GDF6"/>
<evidence type="ECO:0000256" key="1">
    <source>
        <dbReference type="SAM" id="MobiDB-lite"/>
    </source>
</evidence>
<evidence type="ECO:0000313" key="2">
    <source>
        <dbReference type="EMBL" id="GHH81961.1"/>
    </source>
</evidence>
<feature type="region of interest" description="Disordered" evidence="1">
    <location>
        <begin position="140"/>
        <end position="209"/>
    </location>
</feature>
<name>A0A919GDF6_9ACTN</name>
<keyword evidence="3" id="KW-1185">Reference proteome</keyword>
<feature type="compositionally biased region" description="Low complexity" evidence="1">
    <location>
        <begin position="149"/>
        <end position="163"/>
    </location>
</feature>
<dbReference type="Pfam" id="PF06868">
    <property type="entry name" value="DUF1257"/>
    <property type="match status" value="1"/>
</dbReference>
<sequence length="209" mass="22344">MSRFTAMTTRITDPGALCAALAGVGHDTVQVHDDPQPLFGCRAGRRTDRAHAIGRRHIGRASNDIGYRHRSEGHYAAVISEYDRGKHDDGWPVGLTARRAYHLTAATLAAQGFHLTDGTTADDGTVRRVPADGQAALRARAGARRAGARTRPGPSRGSPVRAGGLRGDADRSRPALVRSSPGRSACTSSSRPRAGCRPPRGPWRTSDRR</sequence>
<dbReference type="Proteomes" id="UP000603708">
    <property type="component" value="Unassembled WGS sequence"/>
</dbReference>
<feature type="compositionally biased region" description="Low complexity" evidence="1">
    <location>
        <begin position="188"/>
        <end position="198"/>
    </location>
</feature>
<dbReference type="EMBL" id="BNCD01000011">
    <property type="protein sequence ID" value="GHH81961.1"/>
    <property type="molecule type" value="Genomic_DNA"/>
</dbReference>
<proteinExistence type="predicted"/>
<protein>
    <submittedName>
        <fullName evidence="2">Uncharacterized protein</fullName>
    </submittedName>
</protein>
<accession>A0A919GDF6</accession>